<proteinExistence type="predicted"/>
<accession>A0A6J6G9N9</accession>
<dbReference type="Pfam" id="PF18029">
    <property type="entry name" value="Glyoxalase_6"/>
    <property type="match status" value="1"/>
</dbReference>
<gene>
    <name evidence="2" type="ORF">UFOPK1807_00618</name>
</gene>
<dbReference type="InterPro" id="IPR041581">
    <property type="entry name" value="Glyoxalase_6"/>
</dbReference>
<dbReference type="PANTHER" id="PTHR35908:SF1">
    <property type="entry name" value="CONSERVED PROTEIN"/>
    <property type="match status" value="1"/>
</dbReference>
<dbReference type="PANTHER" id="PTHR35908">
    <property type="entry name" value="HYPOTHETICAL FUSION PROTEIN"/>
    <property type="match status" value="1"/>
</dbReference>
<dbReference type="Gene3D" id="3.10.180.10">
    <property type="entry name" value="2,3-Dihydroxybiphenyl 1,2-Dioxygenase, domain 1"/>
    <property type="match status" value="1"/>
</dbReference>
<evidence type="ECO:0000259" key="1">
    <source>
        <dbReference type="Pfam" id="PF18029"/>
    </source>
</evidence>
<dbReference type="InterPro" id="IPR029068">
    <property type="entry name" value="Glyas_Bleomycin-R_OHBP_Dase"/>
</dbReference>
<dbReference type="AlphaFoldDB" id="A0A6J6G9N9"/>
<dbReference type="EMBL" id="CAEZUI010000066">
    <property type="protein sequence ID" value="CAB4597250.1"/>
    <property type="molecule type" value="Genomic_DNA"/>
</dbReference>
<dbReference type="SUPFAM" id="SSF54593">
    <property type="entry name" value="Glyoxalase/Bleomycin resistance protein/Dihydroxybiphenyl dioxygenase"/>
    <property type="match status" value="1"/>
</dbReference>
<protein>
    <submittedName>
        <fullName evidence="2">Unannotated protein</fullName>
    </submittedName>
</protein>
<reference evidence="2" key="1">
    <citation type="submission" date="2020-05" db="EMBL/GenBank/DDBJ databases">
        <authorList>
            <person name="Chiriac C."/>
            <person name="Salcher M."/>
            <person name="Ghai R."/>
            <person name="Kavagutti S V."/>
        </authorList>
    </citation>
    <scope>NUCLEOTIDE SEQUENCE</scope>
</reference>
<organism evidence="2">
    <name type="scientific">freshwater metagenome</name>
    <dbReference type="NCBI Taxonomy" id="449393"/>
    <lineage>
        <taxon>unclassified sequences</taxon>
        <taxon>metagenomes</taxon>
        <taxon>ecological metagenomes</taxon>
    </lineage>
</organism>
<sequence>MIGKLHGTVVDCNDPISLSKFYAEILGYTIVQSEPDWSVIGISEDLPGIAFQRIPNYTPPIWPSGEVPTQIHFDIHIEDFEAAVKEIESLGGRLLSKSSNIFWVCQDPEGHPFCIFKH</sequence>
<feature type="domain" description="Glyoxalase-like" evidence="1">
    <location>
        <begin position="8"/>
        <end position="116"/>
    </location>
</feature>
<evidence type="ECO:0000313" key="2">
    <source>
        <dbReference type="EMBL" id="CAB4597250.1"/>
    </source>
</evidence>
<name>A0A6J6G9N9_9ZZZZ</name>